<evidence type="ECO:0000313" key="2">
    <source>
        <dbReference type="Proteomes" id="UP001482231"/>
    </source>
</evidence>
<name>A0ABV0EDD9_9BURK</name>
<sequence length="322" mass="34899">MTDYDVFNGDADGICALHMLRLEVPRESELVTGVKRDIGLLKRVAAGAGDRVTVLDISLDKNRAALMRMLDAGAEVTYFDHHQAGEIPRHVRLAAHIETGPEWCTSLLVDRYLSGRHRPWAVVGAFGDNLHAAARRAARDLALTEAQLDALRELGECLNYNAYGETTDDLYFHPAALYRLLHAYRDPFEFIAAERAFVILKEGCAQDLARAQAVRPVHRCAAGAIYLLPNEAWARRVSGLFGNLLARQAPQEAHAVLTCKPGGYLVSIRAPLASPSGADGLASQFATGGGRKAAAGINHLPEGELERFFAAFDAAFTAGRAA</sequence>
<dbReference type="InterPro" id="IPR038763">
    <property type="entry name" value="DHH_sf"/>
</dbReference>
<organism evidence="1 2">
    <name type="scientific">Thiobacter aerophilum</name>
    <dbReference type="NCBI Taxonomy" id="3121275"/>
    <lineage>
        <taxon>Bacteria</taxon>
        <taxon>Pseudomonadati</taxon>
        <taxon>Pseudomonadota</taxon>
        <taxon>Betaproteobacteria</taxon>
        <taxon>Burkholderiales</taxon>
        <taxon>Thiobacteraceae</taxon>
        <taxon>Thiobacter</taxon>
    </lineage>
</organism>
<protein>
    <submittedName>
        <fullName evidence="1">Acetyltransferase</fullName>
    </submittedName>
</protein>
<dbReference type="SUPFAM" id="SSF64182">
    <property type="entry name" value="DHH phosphoesterases"/>
    <property type="match status" value="1"/>
</dbReference>
<comment type="caution">
    <text evidence="1">The sequence shown here is derived from an EMBL/GenBank/DDBJ whole genome shotgun (WGS) entry which is preliminary data.</text>
</comment>
<reference evidence="1 2" key="1">
    <citation type="submission" date="2024-02" db="EMBL/GenBank/DDBJ databases">
        <title>New thermophilic sulfur-oxidizing bacteria from a hot springs of the Uzon caldera (Kamchatka, Russia).</title>
        <authorList>
            <person name="Dukat A.M."/>
            <person name="Elcheninov A.G."/>
            <person name="Frolov E.N."/>
        </authorList>
    </citation>
    <scope>NUCLEOTIDE SEQUENCE [LARGE SCALE GENOMIC DNA]</scope>
    <source>
        <strain evidence="1 2">AK1</strain>
    </source>
</reference>
<evidence type="ECO:0000313" key="1">
    <source>
        <dbReference type="EMBL" id="MEO1766682.1"/>
    </source>
</evidence>
<dbReference type="EMBL" id="JBAJEX010000003">
    <property type="protein sequence ID" value="MEO1766682.1"/>
    <property type="molecule type" value="Genomic_DNA"/>
</dbReference>
<proteinExistence type="predicted"/>
<gene>
    <name evidence="1" type="ORF">V6E02_05600</name>
</gene>
<keyword evidence="2" id="KW-1185">Reference proteome</keyword>
<dbReference type="RefSeq" id="WP_347307790.1">
    <property type="nucleotide sequence ID" value="NZ_JBAJEX010000003.1"/>
</dbReference>
<dbReference type="Proteomes" id="UP001482231">
    <property type="component" value="Unassembled WGS sequence"/>
</dbReference>
<accession>A0ABV0EDD9</accession>